<reference evidence="6" key="1">
    <citation type="submission" date="2018-05" db="EMBL/GenBank/DDBJ databases">
        <authorList>
            <person name="Lanie J.A."/>
            <person name="Ng W.-L."/>
            <person name="Kazmierczak K.M."/>
            <person name="Andrzejewski T.M."/>
            <person name="Davidsen T.M."/>
            <person name="Wayne K.J."/>
            <person name="Tettelin H."/>
            <person name="Glass J.I."/>
            <person name="Rusch D."/>
            <person name="Podicherti R."/>
            <person name="Tsui H.-C.T."/>
            <person name="Winkler M.E."/>
        </authorList>
    </citation>
    <scope>NUCLEOTIDE SEQUENCE</scope>
</reference>
<keyword evidence="2" id="KW-0808">Transferase</keyword>
<dbReference type="PANTHER" id="PTHR43317:SF1">
    <property type="entry name" value="THERMOSPERMINE SYNTHASE ACAULIS5"/>
    <property type="match status" value="1"/>
</dbReference>
<feature type="non-terminal residue" evidence="6">
    <location>
        <position position="1"/>
    </location>
</feature>
<dbReference type="InterPro" id="IPR029063">
    <property type="entry name" value="SAM-dependent_MTases_sf"/>
</dbReference>
<organism evidence="6">
    <name type="scientific">marine metagenome</name>
    <dbReference type="NCBI Taxonomy" id="408172"/>
    <lineage>
        <taxon>unclassified sequences</taxon>
        <taxon>metagenomes</taxon>
        <taxon>ecological metagenomes</taxon>
    </lineage>
</organism>
<dbReference type="EMBL" id="UINC01119418">
    <property type="protein sequence ID" value="SVC93225.1"/>
    <property type="molecule type" value="Genomic_DNA"/>
</dbReference>
<evidence type="ECO:0000259" key="5">
    <source>
        <dbReference type="PROSITE" id="PS51006"/>
    </source>
</evidence>
<dbReference type="PANTHER" id="PTHR43317">
    <property type="entry name" value="THERMOSPERMINE SYNTHASE ACAULIS5"/>
    <property type="match status" value="1"/>
</dbReference>
<keyword evidence="4" id="KW-0472">Membrane</keyword>
<keyword evidence="4" id="KW-1133">Transmembrane helix</keyword>
<sequence>DHVVLPGTAVRDQSDPDLNGSRAYILFRCRNLSRQKICVAMNRFGLFILLILTLPSVLADRVIHREKSLYRNILVTQQAERRCLAFSIKRQRRNQTCMSIKRPKQIVFPYVRMSFAGLMAKPEPTKMLMIGLGGGTIATTLMELYPDLQMDLVEVDEAVVKVAREFFNFNPNENANVVILDGRVFVRRALRSSRKYDLIVLDAYNGDYIPEHLMTREFLADVKRLLAPEGIVIANTFASSRLYDHESVTYSEVFGQFINFKMPGTDNRVIIAGKDKLPALDVLRTQADHMIPLLEPYGVDLSRLLPYLDQEADWDISARSLTDQ</sequence>
<evidence type="ECO:0000256" key="1">
    <source>
        <dbReference type="ARBA" id="ARBA00007867"/>
    </source>
</evidence>
<evidence type="ECO:0000313" key="6">
    <source>
        <dbReference type="EMBL" id="SVC93225.1"/>
    </source>
</evidence>
<feature type="non-terminal residue" evidence="6">
    <location>
        <position position="324"/>
    </location>
</feature>
<dbReference type="AlphaFoldDB" id="A0A382R7R2"/>
<dbReference type="Pfam" id="PF01564">
    <property type="entry name" value="Spermine_synth"/>
    <property type="match status" value="1"/>
</dbReference>
<accession>A0A382R7R2</accession>
<dbReference type="SUPFAM" id="SSF53335">
    <property type="entry name" value="S-adenosyl-L-methionine-dependent methyltransferases"/>
    <property type="match status" value="1"/>
</dbReference>
<proteinExistence type="inferred from homology"/>
<feature type="domain" description="PABS" evidence="5">
    <location>
        <begin position="45"/>
        <end position="285"/>
    </location>
</feature>
<evidence type="ECO:0000256" key="2">
    <source>
        <dbReference type="ARBA" id="ARBA00022679"/>
    </source>
</evidence>
<gene>
    <name evidence="6" type="ORF">METZ01_LOCUS346079</name>
</gene>
<dbReference type="NCBIfam" id="NF037959">
    <property type="entry name" value="MFS_SpdSyn"/>
    <property type="match status" value="1"/>
</dbReference>
<dbReference type="Gene3D" id="3.40.50.150">
    <property type="entry name" value="Vaccinia Virus protein VP39"/>
    <property type="match status" value="1"/>
</dbReference>
<dbReference type="GO" id="GO:0016740">
    <property type="term" value="F:transferase activity"/>
    <property type="evidence" value="ECO:0007669"/>
    <property type="project" value="UniProtKB-KW"/>
</dbReference>
<keyword evidence="4" id="KW-0812">Transmembrane</keyword>
<dbReference type="PROSITE" id="PS51006">
    <property type="entry name" value="PABS_2"/>
    <property type="match status" value="1"/>
</dbReference>
<feature type="transmembrane region" description="Helical" evidence="4">
    <location>
        <begin position="37"/>
        <end position="58"/>
    </location>
</feature>
<name>A0A382R7R2_9ZZZZ</name>
<evidence type="ECO:0000256" key="4">
    <source>
        <dbReference type="SAM" id="Phobius"/>
    </source>
</evidence>
<protein>
    <recommendedName>
        <fullName evidence="5">PABS domain-containing protein</fullName>
    </recommendedName>
</protein>
<evidence type="ECO:0000256" key="3">
    <source>
        <dbReference type="ARBA" id="ARBA00023115"/>
    </source>
</evidence>
<dbReference type="GO" id="GO:0006596">
    <property type="term" value="P:polyamine biosynthetic process"/>
    <property type="evidence" value="ECO:0007669"/>
    <property type="project" value="UniProtKB-KW"/>
</dbReference>
<dbReference type="InterPro" id="IPR030374">
    <property type="entry name" value="PABS"/>
</dbReference>
<comment type="similarity">
    <text evidence="1">Belongs to the spermidine/spermine synthase family.</text>
</comment>
<keyword evidence="3" id="KW-0620">Polyamine biosynthesis</keyword>
<dbReference type="CDD" id="cd02440">
    <property type="entry name" value="AdoMet_MTases"/>
    <property type="match status" value="1"/>
</dbReference>